<sequence length="1035" mass="115095">MTQLPTAFAASYHLITRLPQHLFHGEMLLLQIRIQNHGYVPWMINGPFPVRLGYRWFSQHGAVYDGGRAFLPVSIPPGMSSQIELRVEPPPHPGHYNLQIELLEEGQAWFSQRGVEPLRLDLHYAPVTAPRVAIINGNVVAHDAVGSHVIAQMQTLQRAGYYVLLITEFIDQRLPAELRRSMRIANGDELRDPQSGNPASAYLRQADIVIFNYSIYYPLIEMIRDIQRAVVIFDYHGVTPPELWGKEQPGYTDLVRGRDNLHLVRYADYGIGHSQYICDELIATGAIAPSRVSLFPYAVIEHSGYAGAPDPAVVERFGLADHYVLLYVGRMARNKRVIDLIEAMPMIRAQHPHTRLLLVGEDRHPAYREYADEMQQRIRDLELSEHVIFTGQVDAATLEACYRACTIFVTASIHEGFCMPVVEAMAHGRPVVAADATAIPGTLAGAGLLFTPADPHDLATKVLMLLDDLPNPGDHQNPMAVHHVAPATPAELAALRQKPIAIVTPRYGLEVLGGAETGMRSWAEQLVAHGYQVEVLTTGTLNMGNWGDQLPLGSHELHGVTLRRFATAQVESGQFHLMMLRAHQGQRLRYDEEQQFMAHNLRSHELETYIAEHGDSYACILYAPYLFGTTYWPIRALPERSIVVPCLHDEPSAHFAIFREMLESSAAIFFNAPAEGRLAAEGLGVANPYQTSLGFGFADDYSHGNAERFRQRTGISGPFLLYSGRIEVGKNVHLLVEWFTQYKASHPGPLSLVLTGTGTFETPERPDLVRLGMVSHAELLDAYAACHALCQLSCNESFSIVIMEAWLHGRPVIVSADSPVTREHVEQSGGGYAVGNAGEFAQALDQLLNDPSHADALGAQGYAYVQQEYRWSNLFPRIAAAIAAYSRPRPLYARLAQRGVARALAFTGPRFEDALLELVSRACADLPPTFQSIQQTHLHQIAAVTRPNYHVRSGLPVIGAAVAWLRRQITAHLKEPYLDPILAEQERFNRELLESLVPALDASLREQRRLRAEVELLRSQVTPPDQSGEHDPSLL</sequence>
<protein>
    <submittedName>
        <fullName evidence="4">Glycosyl transferase family protein</fullName>
    </submittedName>
</protein>
<name>E1IC03_9CHLR</name>
<dbReference type="Proteomes" id="UP000054010">
    <property type="component" value="Unassembled WGS sequence"/>
</dbReference>
<organism evidence="4 5">
    <name type="scientific">Oscillochloris trichoides DG-6</name>
    <dbReference type="NCBI Taxonomy" id="765420"/>
    <lineage>
        <taxon>Bacteria</taxon>
        <taxon>Bacillati</taxon>
        <taxon>Chloroflexota</taxon>
        <taxon>Chloroflexia</taxon>
        <taxon>Chloroflexales</taxon>
        <taxon>Chloroflexineae</taxon>
        <taxon>Oscillochloridaceae</taxon>
        <taxon>Oscillochloris</taxon>
    </lineage>
</organism>
<dbReference type="PANTHER" id="PTHR46401">
    <property type="entry name" value="GLYCOSYLTRANSFERASE WBBK-RELATED"/>
    <property type="match status" value="1"/>
</dbReference>
<proteinExistence type="predicted"/>
<keyword evidence="1 4" id="KW-0808">Transferase</keyword>
<dbReference type="GO" id="GO:0016757">
    <property type="term" value="F:glycosyltransferase activity"/>
    <property type="evidence" value="ECO:0007669"/>
    <property type="project" value="InterPro"/>
</dbReference>
<evidence type="ECO:0000259" key="3">
    <source>
        <dbReference type="Pfam" id="PF13439"/>
    </source>
</evidence>
<keyword evidence="5" id="KW-1185">Reference proteome</keyword>
<dbReference type="GO" id="GO:0009103">
    <property type="term" value="P:lipopolysaccharide biosynthetic process"/>
    <property type="evidence" value="ECO:0007669"/>
    <property type="project" value="TreeGrafter"/>
</dbReference>
<dbReference type="CDD" id="cd03801">
    <property type="entry name" value="GT4_PimA-like"/>
    <property type="match status" value="2"/>
</dbReference>
<comment type="caution">
    <text evidence="4">The sequence shown here is derived from an EMBL/GenBank/DDBJ whole genome shotgun (WGS) entry which is preliminary data.</text>
</comment>
<dbReference type="Pfam" id="PF13439">
    <property type="entry name" value="Glyco_transf_4"/>
    <property type="match status" value="1"/>
</dbReference>
<dbReference type="EMBL" id="ADVR01000018">
    <property type="protein sequence ID" value="EFO81265.1"/>
    <property type="molecule type" value="Genomic_DNA"/>
</dbReference>
<gene>
    <name evidence="4" type="ORF">OSCT_0854</name>
</gene>
<evidence type="ECO:0000256" key="1">
    <source>
        <dbReference type="ARBA" id="ARBA00022679"/>
    </source>
</evidence>
<evidence type="ECO:0000313" key="4">
    <source>
        <dbReference type="EMBL" id="EFO81265.1"/>
    </source>
</evidence>
<dbReference type="AlphaFoldDB" id="E1IC03"/>
<dbReference type="STRING" id="765420.OSCT_0854"/>
<dbReference type="Gene3D" id="3.40.50.2000">
    <property type="entry name" value="Glycogen Phosphorylase B"/>
    <property type="match status" value="4"/>
</dbReference>
<feature type="domain" description="Glycosyltransferase subfamily 4-like N-terminal" evidence="3">
    <location>
        <begin position="145"/>
        <end position="296"/>
    </location>
</feature>
<reference evidence="4 5" key="1">
    <citation type="journal article" date="2011" name="J. Bacteriol.">
        <title>Draft genome sequence of the anoxygenic filamentous phototrophic bacterium Oscillochloris trichoides subsp. DG-6.</title>
        <authorList>
            <person name="Kuznetsov B.B."/>
            <person name="Ivanovsky R.N."/>
            <person name="Keppen O.I."/>
            <person name="Sukhacheva M.V."/>
            <person name="Bumazhkin B.K."/>
            <person name="Patutina E.O."/>
            <person name="Beletsky A.V."/>
            <person name="Mardanov A.V."/>
            <person name="Baslerov R.V."/>
            <person name="Panteleeva A.N."/>
            <person name="Kolganova T.V."/>
            <person name="Ravin N.V."/>
            <person name="Skryabin K.G."/>
        </authorList>
    </citation>
    <scope>NUCLEOTIDE SEQUENCE [LARGE SCALE GENOMIC DNA]</scope>
    <source>
        <strain evidence="4 5">DG-6</strain>
    </source>
</reference>
<dbReference type="InterPro" id="IPR001296">
    <property type="entry name" value="Glyco_trans_1"/>
</dbReference>
<evidence type="ECO:0000259" key="2">
    <source>
        <dbReference type="Pfam" id="PF00534"/>
    </source>
</evidence>
<dbReference type="Pfam" id="PF00534">
    <property type="entry name" value="Glycos_transf_1"/>
    <property type="match status" value="1"/>
</dbReference>
<dbReference type="HOGENOM" id="CLU_006778_0_0_0"/>
<dbReference type="PANTHER" id="PTHR46401:SF2">
    <property type="entry name" value="GLYCOSYLTRANSFERASE WBBK-RELATED"/>
    <property type="match status" value="1"/>
</dbReference>
<accession>E1IC03</accession>
<dbReference type="eggNOG" id="COG0438">
    <property type="taxonomic scope" value="Bacteria"/>
</dbReference>
<feature type="domain" description="Glycosyl transferase family 1" evidence="2">
    <location>
        <begin position="710"/>
        <end position="862"/>
    </location>
</feature>
<dbReference type="Pfam" id="PF13692">
    <property type="entry name" value="Glyco_trans_1_4"/>
    <property type="match status" value="1"/>
</dbReference>
<dbReference type="InterPro" id="IPR028098">
    <property type="entry name" value="Glyco_trans_4-like_N"/>
</dbReference>
<evidence type="ECO:0000313" key="5">
    <source>
        <dbReference type="Proteomes" id="UP000054010"/>
    </source>
</evidence>
<dbReference type="SUPFAM" id="SSF53756">
    <property type="entry name" value="UDP-Glycosyltransferase/glycogen phosphorylase"/>
    <property type="match status" value="2"/>
</dbReference>